<reference evidence="2" key="2">
    <citation type="submission" date="2018-02" db="UniProtKB">
        <authorList>
            <consortium name="EnsemblPlants"/>
        </authorList>
    </citation>
    <scope>IDENTIFICATION</scope>
    <source>
        <strain evidence="2">Williams 82</strain>
    </source>
</reference>
<reference evidence="1" key="3">
    <citation type="submission" date="2018-07" db="EMBL/GenBank/DDBJ databases">
        <title>WGS assembly of Glycine max.</title>
        <authorList>
            <person name="Schmutz J."/>
            <person name="Cannon S."/>
            <person name="Schlueter J."/>
            <person name="Ma J."/>
            <person name="Mitros T."/>
            <person name="Nelson W."/>
            <person name="Hyten D."/>
            <person name="Song Q."/>
            <person name="Thelen J."/>
            <person name="Cheng J."/>
            <person name="Xu D."/>
            <person name="Hellsten U."/>
            <person name="May G."/>
            <person name="Yu Y."/>
            <person name="Sakurai T."/>
            <person name="Umezawa T."/>
            <person name="Bhattacharyya M."/>
            <person name="Sandhu D."/>
            <person name="Valliyodan B."/>
            <person name="Lindquist E."/>
            <person name="Peto M."/>
            <person name="Grant D."/>
            <person name="Shu S."/>
            <person name="Goodstein D."/>
            <person name="Barry K."/>
            <person name="Futrell-Griggs M."/>
            <person name="Abernathy B."/>
            <person name="Du J."/>
            <person name="Tian Z."/>
            <person name="Zhu L."/>
            <person name="Gill N."/>
            <person name="Joshi T."/>
            <person name="Libault M."/>
            <person name="Sethuraman A."/>
            <person name="Zhang X."/>
            <person name="Shinozaki K."/>
            <person name="Nguyen H."/>
            <person name="Wing R."/>
            <person name="Cregan P."/>
            <person name="Specht J."/>
            <person name="Grimwood J."/>
            <person name="Rokhsar D."/>
            <person name="Stacey G."/>
            <person name="Shoemaker R."/>
            <person name="Jackson S."/>
        </authorList>
    </citation>
    <scope>NUCLEOTIDE SEQUENCE</scope>
    <source>
        <tissue evidence="1">Callus</tissue>
    </source>
</reference>
<dbReference type="AlphaFoldDB" id="K7M3C9"/>
<dbReference type="Gramene" id="KRH23033">
    <property type="protein sequence ID" value="KRH23033"/>
    <property type="gene ID" value="GLYMA_13G333600"/>
</dbReference>
<protein>
    <submittedName>
        <fullName evidence="1 2">Uncharacterized protein</fullName>
    </submittedName>
</protein>
<accession>K7M3C9</accession>
<dbReference type="HOGENOM" id="CLU_2762852_0_0_1"/>
<name>K7M3C9_SOYBN</name>
<evidence type="ECO:0000313" key="1">
    <source>
        <dbReference type="EMBL" id="KRH23033.1"/>
    </source>
</evidence>
<reference evidence="1 2" key="1">
    <citation type="journal article" date="2010" name="Nature">
        <title>Genome sequence of the palaeopolyploid soybean.</title>
        <authorList>
            <person name="Schmutz J."/>
            <person name="Cannon S.B."/>
            <person name="Schlueter J."/>
            <person name="Ma J."/>
            <person name="Mitros T."/>
            <person name="Nelson W."/>
            <person name="Hyten D.L."/>
            <person name="Song Q."/>
            <person name="Thelen J.J."/>
            <person name="Cheng J."/>
            <person name="Xu D."/>
            <person name="Hellsten U."/>
            <person name="May G.D."/>
            <person name="Yu Y."/>
            <person name="Sakurai T."/>
            <person name="Umezawa T."/>
            <person name="Bhattacharyya M.K."/>
            <person name="Sandhu D."/>
            <person name="Valliyodan B."/>
            <person name="Lindquist E."/>
            <person name="Peto M."/>
            <person name="Grant D."/>
            <person name="Shu S."/>
            <person name="Goodstein D."/>
            <person name="Barry K."/>
            <person name="Futrell-Griggs M."/>
            <person name="Abernathy B."/>
            <person name="Du J."/>
            <person name="Tian Z."/>
            <person name="Zhu L."/>
            <person name="Gill N."/>
            <person name="Joshi T."/>
            <person name="Libault M."/>
            <person name="Sethuraman A."/>
            <person name="Zhang X.-C."/>
            <person name="Shinozaki K."/>
            <person name="Nguyen H.T."/>
            <person name="Wing R.A."/>
            <person name="Cregan P."/>
            <person name="Specht J."/>
            <person name="Grimwood J."/>
            <person name="Rokhsar D."/>
            <person name="Stacey G."/>
            <person name="Shoemaker R.C."/>
            <person name="Jackson S.A."/>
        </authorList>
    </citation>
    <scope>NUCLEOTIDE SEQUENCE [LARGE SCALE GENOMIC DNA]</scope>
    <source>
        <strain evidence="2">cv. Williams 82</strain>
        <tissue evidence="1">Callus</tissue>
    </source>
</reference>
<keyword evidence="3" id="KW-1185">Reference proteome</keyword>
<evidence type="ECO:0000313" key="3">
    <source>
        <dbReference type="Proteomes" id="UP000008827"/>
    </source>
</evidence>
<dbReference type="EnsemblPlants" id="KRH23033">
    <property type="protein sequence ID" value="KRH23033"/>
    <property type="gene ID" value="GLYMA_13G333600"/>
</dbReference>
<dbReference type="EMBL" id="CM000846">
    <property type="protein sequence ID" value="KRH23033.1"/>
    <property type="molecule type" value="Genomic_DNA"/>
</dbReference>
<sequence length="70" mass="7644">MASNQNSIPLTTLLSTSNKNVSFTNGLTHGSSNIIKHVCLKFWICEQMSQGQKPVSTKSGFKSTWLSVQA</sequence>
<proteinExistence type="predicted"/>
<evidence type="ECO:0000313" key="2">
    <source>
        <dbReference type="EnsemblPlants" id="KRH23033"/>
    </source>
</evidence>
<dbReference type="InParanoid" id="K7M3C9"/>
<organism evidence="2">
    <name type="scientific">Glycine max</name>
    <name type="common">Soybean</name>
    <name type="synonym">Glycine hispida</name>
    <dbReference type="NCBI Taxonomy" id="3847"/>
    <lineage>
        <taxon>Eukaryota</taxon>
        <taxon>Viridiplantae</taxon>
        <taxon>Streptophyta</taxon>
        <taxon>Embryophyta</taxon>
        <taxon>Tracheophyta</taxon>
        <taxon>Spermatophyta</taxon>
        <taxon>Magnoliopsida</taxon>
        <taxon>eudicotyledons</taxon>
        <taxon>Gunneridae</taxon>
        <taxon>Pentapetalae</taxon>
        <taxon>rosids</taxon>
        <taxon>fabids</taxon>
        <taxon>Fabales</taxon>
        <taxon>Fabaceae</taxon>
        <taxon>Papilionoideae</taxon>
        <taxon>50 kb inversion clade</taxon>
        <taxon>NPAAA clade</taxon>
        <taxon>indigoferoid/millettioid clade</taxon>
        <taxon>Phaseoleae</taxon>
        <taxon>Glycine</taxon>
        <taxon>Glycine subgen. Soja</taxon>
    </lineage>
</organism>
<gene>
    <name evidence="1" type="ORF">GLYMA_13G333600</name>
</gene>
<dbReference type="PaxDb" id="3847-GLYMA13G40875.1"/>
<dbReference type="Proteomes" id="UP000008827">
    <property type="component" value="Chromosome 13"/>
</dbReference>